<dbReference type="Pfam" id="PF01869">
    <property type="entry name" value="BcrAD_BadFG"/>
    <property type="match status" value="1"/>
</dbReference>
<proteinExistence type="predicted"/>
<dbReference type="Gene3D" id="3.30.420.40">
    <property type="match status" value="2"/>
</dbReference>
<reference evidence="2" key="2">
    <citation type="journal article" date="2021" name="PeerJ">
        <title>Extensive microbial diversity within the chicken gut microbiome revealed by metagenomics and culture.</title>
        <authorList>
            <person name="Gilroy R."/>
            <person name="Ravi A."/>
            <person name="Getino M."/>
            <person name="Pursley I."/>
            <person name="Horton D.L."/>
            <person name="Alikhan N.F."/>
            <person name="Baker D."/>
            <person name="Gharbi K."/>
            <person name="Hall N."/>
            <person name="Watson M."/>
            <person name="Adriaenssens E.M."/>
            <person name="Foster-Nyarko E."/>
            <person name="Jarju S."/>
            <person name="Secka A."/>
            <person name="Antonio M."/>
            <person name="Oren A."/>
            <person name="Chaudhuri R.R."/>
            <person name="La Ragione R."/>
            <person name="Hildebrand F."/>
            <person name="Pallen M.J."/>
        </authorList>
    </citation>
    <scope>NUCLEOTIDE SEQUENCE</scope>
    <source>
        <strain evidence="2">CHK195-4489</strain>
    </source>
</reference>
<accession>A0A9D1I6F8</accession>
<evidence type="ECO:0000313" key="2">
    <source>
        <dbReference type="EMBL" id="HIU29113.1"/>
    </source>
</evidence>
<dbReference type="PANTHER" id="PTHR43190:SF3">
    <property type="entry name" value="N-ACETYL-D-GLUCOSAMINE KINASE"/>
    <property type="match status" value="1"/>
</dbReference>
<dbReference type="Proteomes" id="UP000824089">
    <property type="component" value="Unassembled WGS sequence"/>
</dbReference>
<dbReference type="CDD" id="cd24007">
    <property type="entry name" value="ASKHA_NBD_eukNAGK-like"/>
    <property type="match status" value="1"/>
</dbReference>
<comment type="caution">
    <text evidence="2">The sequence shown here is derived from an EMBL/GenBank/DDBJ whole genome shotgun (WGS) entry which is preliminary data.</text>
</comment>
<dbReference type="SUPFAM" id="SSF53067">
    <property type="entry name" value="Actin-like ATPase domain"/>
    <property type="match status" value="2"/>
</dbReference>
<reference evidence="2" key="1">
    <citation type="submission" date="2020-10" db="EMBL/GenBank/DDBJ databases">
        <authorList>
            <person name="Gilroy R."/>
        </authorList>
    </citation>
    <scope>NUCLEOTIDE SEQUENCE</scope>
    <source>
        <strain evidence="2">CHK195-4489</strain>
    </source>
</reference>
<gene>
    <name evidence="2" type="ORF">IAD50_02325</name>
</gene>
<dbReference type="InterPro" id="IPR002731">
    <property type="entry name" value="ATPase_BadF"/>
</dbReference>
<dbReference type="PANTHER" id="PTHR43190">
    <property type="entry name" value="N-ACETYL-D-GLUCOSAMINE KINASE"/>
    <property type="match status" value="1"/>
</dbReference>
<organism evidence="2 3">
    <name type="scientific">Candidatus Egerieisoma faecipullorum</name>
    <dbReference type="NCBI Taxonomy" id="2840963"/>
    <lineage>
        <taxon>Bacteria</taxon>
        <taxon>Bacillati</taxon>
        <taxon>Bacillota</taxon>
        <taxon>Clostridia</taxon>
        <taxon>Eubacteriales</taxon>
        <taxon>Clostridiaceae</taxon>
        <taxon>Clostridiaceae incertae sedis</taxon>
        <taxon>Candidatus Egerieisoma</taxon>
    </lineage>
</organism>
<sequence length="322" mass="35402">MKYYISVDGGGTKIKAILFDENLNLISSAASGSVNPNFSSQETIQRNIEQCFTELLQGLRICEAACLYVSTVGQAGQIVETLRKYVSVNAVDEVGEYSSGMYAAYLQKEAVIAISGTGSGVFYVRGKDAGYGVGGWGALISDEGSGYYLGRLAALAAIRSYEKRGPFTILTELIMKHFGYDDFREALFSIYGGDSQVRSVASLSHAVREAARLNDEVALEILRTNGLLMADQTKAVLRNAGIPENVPIRVMGGGFQTHITMYNAYKEDILREFPERDIQPVIFEPVVGNIVRHIWVEKRGLDAESLKQVKINFAQFLYQITS</sequence>
<dbReference type="AlphaFoldDB" id="A0A9D1I6F8"/>
<feature type="domain" description="ATPase BadF/BadG/BcrA/BcrD type" evidence="1">
    <location>
        <begin position="7"/>
        <end position="288"/>
    </location>
</feature>
<dbReference type="EMBL" id="DVMM01000047">
    <property type="protein sequence ID" value="HIU29113.1"/>
    <property type="molecule type" value="Genomic_DNA"/>
</dbReference>
<evidence type="ECO:0000259" key="1">
    <source>
        <dbReference type="Pfam" id="PF01869"/>
    </source>
</evidence>
<name>A0A9D1I6F8_9CLOT</name>
<evidence type="ECO:0000313" key="3">
    <source>
        <dbReference type="Proteomes" id="UP000824089"/>
    </source>
</evidence>
<dbReference type="InterPro" id="IPR043129">
    <property type="entry name" value="ATPase_NBD"/>
</dbReference>
<dbReference type="InterPro" id="IPR052519">
    <property type="entry name" value="Euk-type_GlcNAc_Kinase"/>
</dbReference>
<protein>
    <recommendedName>
        <fullName evidence="1">ATPase BadF/BadG/BcrA/BcrD type domain-containing protein</fullName>
    </recommendedName>
</protein>